<protein>
    <submittedName>
        <fullName evidence="2">Uncharacterized protein</fullName>
    </submittedName>
</protein>
<accession>A0A919N029</accession>
<dbReference type="Proteomes" id="UP000636960">
    <property type="component" value="Unassembled WGS sequence"/>
</dbReference>
<evidence type="ECO:0000256" key="1">
    <source>
        <dbReference type="SAM" id="MobiDB-lite"/>
    </source>
</evidence>
<name>A0A919N029_9ACTN</name>
<reference evidence="2" key="1">
    <citation type="submission" date="2021-01" db="EMBL/GenBank/DDBJ databases">
        <title>Whole genome shotgun sequence of Actinoplanes rishiriensis NBRC 108556.</title>
        <authorList>
            <person name="Komaki H."/>
            <person name="Tamura T."/>
        </authorList>
    </citation>
    <scope>NUCLEOTIDE SEQUENCE</scope>
    <source>
        <strain evidence="2">NBRC 108556</strain>
    </source>
</reference>
<evidence type="ECO:0000313" key="2">
    <source>
        <dbReference type="EMBL" id="GIF02025.1"/>
    </source>
</evidence>
<feature type="region of interest" description="Disordered" evidence="1">
    <location>
        <begin position="1"/>
        <end position="81"/>
    </location>
</feature>
<keyword evidence="3" id="KW-1185">Reference proteome</keyword>
<dbReference type="AlphaFoldDB" id="A0A919N029"/>
<gene>
    <name evidence="2" type="ORF">Ari01nite_94890</name>
</gene>
<organism evidence="2 3">
    <name type="scientific">Paractinoplanes rishiriensis</name>
    <dbReference type="NCBI Taxonomy" id="1050105"/>
    <lineage>
        <taxon>Bacteria</taxon>
        <taxon>Bacillati</taxon>
        <taxon>Actinomycetota</taxon>
        <taxon>Actinomycetes</taxon>
        <taxon>Micromonosporales</taxon>
        <taxon>Micromonosporaceae</taxon>
        <taxon>Paractinoplanes</taxon>
    </lineage>
</organism>
<evidence type="ECO:0000313" key="3">
    <source>
        <dbReference type="Proteomes" id="UP000636960"/>
    </source>
</evidence>
<proteinExistence type="predicted"/>
<feature type="compositionally biased region" description="Polar residues" evidence="1">
    <location>
        <begin position="36"/>
        <end position="46"/>
    </location>
</feature>
<dbReference type="EMBL" id="BOMV01000117">
    <property type="protein sequence ID" value="GIF02025.1"/>
    <property type="molecule type" value="Genomic_DNA"/>
</dbReference>
<comment type="caution">
    <text evidence="2">The sequence shown here is derived from an EMBL/GenBank/DDBJ whole genome shotgun (WGS) entry which is preliminary data.</text>
</comment>
<sequence length="101" mass="10963">MRPPRLMKVRAVTSAAPWPRPATPAHSTARPGAASRPSTATSTGRLATTAPRVRRSSWRSSSGMARPPRMPMPWNRNRCRPAVRSGTPFAISMVGSQVTRT</sequence>